<keyword evidence="3" id="KW-0474">Menaquinone biosynthesis</keyword>
<sequence>MGNRGVRAIWLRKIGLILKLGRLPFLLFGFLCFSTGALLAVTLTTPFSVDRFLGGYAVLLLAHLSVSYTNDYWDFEVDHYNQPTLFAGGSGVLIQNPELRPFAKNFGIFLILLSLSLAVVFSYIYSSVTFLLIALLGNLLAWYYSAPPLKLSYRGLGEVATALSGFILPAAGYVAICGYLDLKIVLFTIPFVIFMTSFILSVEIPDMEGDGKGHKNTFIVKNGRKKGFIMIGLVGVMGTLSLLLLSLSSLFPQINFQLLTLLSLFPTLVGLYLLLRRTSKKEKAIHLVNINIPILVIFITLFNLYFLSGIIS</sequence>
<evidence type="ECO:0000256" key="1">
    <source>
        <dbReference type="ARBA" id="ARBA00004651"/>
    </source>
</evidence>
<dbReference type="InterPro" id="IPR044878">
    <property type="entry name" value="UbiA_sf"/>
</dbReference>
<evidence type="ECO:0000256" key="4">
    <source>
        <dbReference type="ARBA" id="ARBA00022679"/>
    </source>
</evidence>
<keyword evidence="7 8" id="KW-0472">Membrane</keyword>
<dbReference type="Pfam" id="PF01040">
    <property type="entry name" value="UbiA"/>
    <property type="match status" value="1"/>
</dbReference>
<dbReference type="PATRIC" id="fig|2162.9.peg.479"/>
<accession>A0A090I1I1</accession>
<comment type="pathway">
    <text evidence="2">Quinol/quinone metabolism; menaquinone biosynthesis.</text>
</comment>
<evidence type="ECO:0000256" key="7">
    <source>
        <dbReference type="ARBA" id="ARBA00023136"/>
    </source>
</evidence>
<evidence type="ECO:0000256" key="6">
    <source>
        <dbReference type="ARBA" id="ARBA00022989"/>
    </source>
</evidence>
<protein>
    <submittedName>
        <fullName evidence="9">UbiA prenyltransferase</fullName>
    </submittedName>
</protein>
<organism evidence="9">
    <name type="scientific">Methanobacterium formicicum</name>
    <dbReference type="NCBI Taxonomy" id="2162"/>
    <lineage>
        <taxon>Archaea</taxon>
        <taxon>Methanobacteriati</taxon>
        <taxon>Methanobacteriota</taxon>
        <taxon>Methanomada group</taxon>
        <taxon>Methanobacteria</taxon>
        <taxon>Methanobacteriales</taxon>
        <taxon>Methanobacteriaceae</taxon>
        <taxon>Methanobacterium</taxon>
    </lineage>
</organism>
<comment type="subcellular location">
    <subcellularLocation>
        <location evidence="1">Cell membrane</location>
        <topology evidence="1">Multi-pass membrane protein</topology>
    </subcellularLocation>
</comment>
<evidence type="ECO:0000256" key="3">
    <source>
        <dbReference type="ARBA" id="ARBA00022428"/>
    </source>
</evidence>
<feature type="transmembrane region" description="Helical" evidence="8">
    <location>
        <begin position="156"/>
        <end position="176"/>
    </location>
</feature>
<evidence type="ECO:0000256" key="2">
    <source>
        <dbReference type="ARBA" id="ARBA00004863"/>
    </source>
</evidence>
<evidence type="ECO:0000256" key="8">
    <source>
        <dbReference type="SAM" id="Phobius"/>
    </source>
</evidence>
<feature type="transmembrane region" description="Helical" evidence="8">
    <location>
        <begin position="102"/>
        <end position="121"/>
    </location>
</feature>
<dbReference type="EMBL" id="LN515531">
    <property type="protein sequence ID" value="CEA12823.1"/>
    <property type="molecule type" value="Genomic_DNA"/>
</dbReference>
<dbReference type="AlphaFoldDB" id="A0A090I1I1"/>
<keyword evidence="5 8" id="KW-0812">Transmembrane</keyword>
<evidence type="ECO:0000256" key="5">
    <source>
        <dbReference type="ARBA" id="ARBA00022692"/>
    </source>
</evidence>
<name>A0A090I1I1_METFO</name>
<keyword evidence="4 9" id="KW-0808">Transferase</keyword>
<dbReference type="KEGG" id="mfi:DSM1535_0461"/>
<dbReference type="GO" id="GO:0042371">
    <property type="term" value="P:vitamin K biosynthetic process"/>
    <property type="evidence" value="ECO:0007669"/>
    <property type="project" value="TreeGrafter"/>
</dbReference>
<dbReference type="InterPro" id="IPR026046">
    <property type="entry name" value="UBIAD1"/>
</dbReference>
<feature type="transmembrane region" description="Helical" evidence="8">
    <location>
        <begin position="254"/>
        <end position="275"/>
    </location>
</feature>
<dbReference type="GO" id="GO:0004659">
    <property type="term" value="F:prenyltransferase activity"/>
    <property type="evidence" value="ECO:0007669"/>
    <property type="project" value="InterPro"/>
</dbReference>
<feature type="transmembrane region" description="Helical" evidence="8">
    <location>
        <begin position="287"/>
        <end position="311"/>
    </location>
</feature>
<dbReference type="RefSeq" id="WP_279845467.1">
    <property type="nucleotide sequence ID" value="NZ_JARVXG010000051.1"/>
</dbReference>
<evidence type="ECO:0000313" key="9">
    <source>
        <dbReference type="EMBL" id="CEA12823.1"/>
    </source>
</evidence>
<feature type="transmembrane region" description="Helical" evidence="8">
    <location>
        <begin position="228"/>
        <end position="248"/>
    </location>
</feature>
<dbReference type="Gene3D" id="1.10.357.140">
    <property type="entry name" value="UbiA prenyltransferase"/>
    <property type="match status" value="1"/>
</dbReference>
<dbReference type="UniPathway" id="UPA00079"/>
<dbReference type="PANTHER" id="PTHR13929:SF0">
    <property type="entry name" value="UBIA PRENYLTRANSFERASE DOMAIN-CONTAINING PROTEIN 1"/>
    <property type="match status" value="1"/>
</dbReference>
<dbReference type="InterPro" id="IPR000537">
    <property type="entry name" value="UbiA_prenyltransferase"/>
</dbReference>
<gene>
    <name evidence="9" type="ORF">DSM1535_0461</name>
</gene>
<feature type="transmembrane region" description="Helical" evidence="8">
    <location>
        <begin position="20"/>
        <end position="41"/>
    </location>
</feature>
<dbReference type="GO" id="GO:0009234">
    <property type="term" value="P:menaquinone biosynthetic process"/>
    <property type="evidence" value="ECO:0007669"/>
    <property type="project" value="UniProtKB-UniPathway"/>
</dbReference>
<dbReference type="CDD" id="cd13962">
    <property type="entry name" value="PT_UbiA_UBIAD1"/>
    <property type="match status" value="1"/>
</dbReference>
<feature type="transmembrane region" description="Helical" evidence="8">
    <location>
        <begin position="182"/>
        <end position="202"/>
    </location>
</feature>
<dbReference type="PANTHER" id="PTHR13929">
    <property type="entry name" value="1,4-DIHYDROXY-2-NAPHTHOATE OCTAPRENYLTRANSFERASE"/>
    <property type="match status" value="1"/>
</dbReference>
<dbReference type="GO" id="GO:0005886">
    <property type="term" value="C:plasma membrane"/>
    <property type="evidence" value="ECO:0007669"/>
    <property type="project" value="UniProtKB-SubCell"/>
</dbReference>
<keyword evidence="6 8" id="KW-1133">Transmembrane helix</keyword>
<reference evidence="9" key="1">
    <citation type="submission" date="2014-08" db="EMBL/GenBank/DDBJ databases">
        <authorList>
            <person name="Wibberg D."/>
        </authorList>
    </citation>
    <scope>NUCLEOTIDE SEQUENCE</scope>
</reference>
<proteinExistence type="predicted"/>